<accession>A0A3M2SSJ3</accession>
<comment type="caution">
    <text evidence="1">The sequence shown here is derived from an EMBL/GenBank/DDBJ whole genome shotgun (WGS) entry which is preliminary data.</text>
</comment>
<organism evidence="1 2">
    <name type="scientific">Fusarium kuroshium</name>
    <dbReference type="NCBI Taxonomy" id="2010991"/>
    <lineage>
        <taxon>Eukaryota</taxon>
        <taxon>Fungi</taxon>
        <taxon>Dikarya</taxon>
        <taxon>Ascomycota</taxon>
        <taxon>Pezizomycotina</taxon>
        <taxon>Sordariomycetes</taxon>
        <taxon>Hypocreomycetidae</taxon>
        <taxon>Hypocreales</taxon>
        <taxon>Nectriaceae</taxon>
        <taxon>Fusarium</taxon>
        <taxon>Fusarium solani species complex</taxon>
    </lineage>
</organism>
<reference evidence="1 2" key="1">
    <citation type="submission" date="2017-06" db="EMBL/GenBank/DDBJ databases">
        <title>Comparative genomic analysis of Ambrosia Fusariam Clade fungi.</title>
        <authorList>
            <person name="Stajich J.E."/>
            <person name="Carrillo J."/>
            <person name="Kijimoto T."/>
            <person name="Eskalen A."/>
            <person name="O'Donnell K."/>
            <person name="Kasson M."/>
        </authorList>
    </citation>
    <scope>NUCLEOTIDE SEQUENCE [LARGE SCALE GENOMIC DNA]</scope>
    <source>
        <strain evidence="1">UCR3666</strain>
    </source>
</reference>
<name>A0A3M2SSJ3_9HYPO</name>
<proteinExistence type="predicted"/>
<evidence type="ECO:0000313" key="1">
    <source>
        <dbReference type="EMBL" id="RMJ20315.1"/>
    </source>
</evidence>
<dbReference type="Proteomes" id="UP000277212">
    <property type="component" value="Unassembled WGS sequence"/>
</dbReference>
<dbReference type="OrthoDB" id="4500473at2759"/>
<sequence length="306" mass="32771">MGESACKRYFIVSSMDIQSPAVKVGSIINNLNFPDRPLSTFNPVIKEENAAAPNNTAEPPQANNANGDLCADTPLSVTKAGTSTGDFSTSSGWGLGIFATFLKQLIQAAKFSASGSSTQRVWFSAGEMTTSRFAPSAAYVSSAVRDPAVADFLQRGGHSARVYLIVAVKVARRLTLVRTSAEGLDGAALLGLDLPAVAESTVGIKGSAGSASKSYHKEEHPGPIVFAFEVEQIRLSRKGEVERTYSDRIKGTMLGQPGEDDEGQDEELDITVEKAVDNDLLVDFDLEVFHGVDEDDERACKVYIRE</sequence>
<evidence type="ECO:0000313" key="2">
    <source>
        <dbReference type="Proteomes" id="UP000277212"/>
    </source>
</evidence>
<dbReference type="AlphaFoldDB" id="A0A3M2SSJ3"/>
<dbReference type="EMBL" id="NKUJ01000001">
    <property type="protein sequence ID" value="RMJ20315.1"/>
    <property type="molecule type" value="Genomic_DNA"/>
</dbReference>
<keyword evidence="2" id="KW-1185">Reference proteome</keyword>
<gene>
    <name evidence="1" type="ORF">CDV36_000135</name>
</gene>
<protein>
    <submittedName>
        <fullName evidence="1">Uncharacterized protein</fullName>
    </submittedName>
</protein>